<keyword evidence="4" id="KW-1185">Reference proteome</keyword>
<evidence type="ECO:0000313" key="4">
    <source>
        <dbReference type="Proteomes" id="UP000494206"/>
    </source>
</evidence>
<evidence type="ECO:0000313" key="3">
    <source>
        <dbReference type="EMBL" id="CAB3400766.1"/>
    </source>
</evidence>
<feature type="transmembrane region" description="Helical" evidence="1">
    <location>
        <begin position="245"/>
        <end position="266"/>
    </location>
</feature>
<comment type="caution">
    <text evidence="3">The sequence shown here is derived from an EMBL/GenBank/DDBJ whole genome shotgun (WGS) entry which is preliminary data.</text>
</comment>
<sequence>MAEKKSIIWNLQPIHLGFSYYLRTSPDGTDITTRGIVRFRLPLKKLHNNNQTVEGFHIIIVDSHGNHIAGYTMKLIASVEKFKREKELMEVQMDFDDVLQLGRSYLAMVHLLPIGDQIVPTYPVTLLPDVEDRSHCSSMTRLSAKWAAHMNITINDGNGDVAVLWQPAPKFLCIQTYEVTVRYRNGRIINSTEVVILLDVFNTYVSFKGLPRNESLIIDTGMAANEYVKAEDVTKAAQPSNATSALFVIFFIIGLASLVVFLGLVIKRYNKELKNNLVIRNAGNIFFPGKNNKKFKCFLVCPMAYGDEEIYMKRICLGLKNSKNDVVCEKFDECSAEAELNMFQWIYKQTTVADKIIIVHSSSNRGGYGVYDVILASFPSTDKKLVHVLLSPKVKSEIRREVEYILPRDEQIFENAFNMKIPAELPPVEKPSSRIQKCEDISIICEEQFDTTQKTVTMDSGVSSMSSNSSYTQEPTDVFISTSDFPLKEMKIETHPLLHHEIEI</sequence>
<proteinExistence type="predicted"/>
<dbReference type="AlphaFoldDB" id="A0A8S1ELD0"/>
<feature type="domain" description="ILCR1 Ig-like" evidence="2">
    <location>
        <begin position="144"/>
        <end position="218"/>
    </location>
</feature>
<protein>
    <recommendedName>
        <fullName evidence="2">ILCR1 Ig-like domain-containing protein</fullName>
    </recommendedName>
</protein>
<dbReference type="InterPro" id="IPR057066">
    <property type="entry name" value="Ig_ILCR1"/>
</dbReference>
<organism evidence="3 4">
    <name type="scientific">Caenorhabditis bovis</name>
    <dbReference type="NCBI Taxonomy" id="2654633"/>
    <lineage>
        <taxon>Eukaryota</taxon>
        <taxon>Metazoa</taxon>
        <taxon>Ecdysozoa</taxon>
        <taxon>Nematoda</taxon>
        <taxon>Chromadorea</taxon>
        <taxon>Rhabditida</taxon>
        <taxon>Rhabditina</taxon>
        <taxon>Rhabditomorpha</taxon>
        <taxon>Rhabditoidea</taxon>
        <taxon>Rhabditidae</taxon>
        <taxon>Peloderinae</taxon>
        <taxon>Caenorhabditis</taxon>
    </lineage>
</organism>
<keyword evidence="1" id="KW-0472">Membrane</keyword>
<accession>A0A8S1ELD0</accession>
<dbReference type="Pfam" id="PF23608">
    <property type="entry name" value="Ig_ILCR1"/>
    <property type="match status" value="1"/>
</dbReference>
<keyword evidence="1" id="KW-0812">Transmembrane</keyword>
<evidence type="ECO:0000256" key="1">
    <source>
        <dbReference type="SAM" id="Phobius"/>
    </source>
</evidence>
<evidence type="ECO:0000259" key="2">
    <source>
        <dbReference type="Pfam" id="PF23608"/>
    </source>
</evidence>
<gene>
    <name evidence="3" type="ORF">CBOVIS_LOCUS3631</name>
</gene>
<keyword evidence="1" id="KW-1133">Transmembrane helix</keyword>
<reference evidence="3 4" key="1">
    <citation type="submission" date="2020-04" db="EMBL/GenBank/DDBJ databases">
        <authorList>
            <person name="Laetsch R D."/>
            <person name="Stevens L."/>
            <person name="Kumar S."/>
            <person name="Blaxter L. M."/>
        </authorList>
    </citation>
    <scope>NUCLEOTIDE SEQUENCE [LARGE SCALE GENOMIC DNA]</scope>
</reference>
<name>A0A8S1ELD0_9PELO</name>
<dbReference type="Proteomes" id="UP000494206">
    <property type="component" value="Unassembled WGS sequence"/>
</dbReference>
<dbReference type="OrthoDB" id="5799198at2759"/>
<dbReference type="EMBL" id="CADEPM010000002">
    <property type="protein sequence ID" value="CAB3400766.1"/>
    <property type="molecule type" value="Genomic_DNA"/>
</dbReference>